<dbReference type="Proteomes" id="UP000528286">
    <property type="component" value="Unassembled WGS sequence"/>
</dbReference>
<dbReference type="InterPro" id="IPR036271">
    <property type="entry name" value="Tet_transcr_reg_TetR-rel_C_sf"/>
</dbReference>
<reference evidence="7 8" key="1">
    <citation type="submission" date="2020-08" db="EMBL/GenBank/DDBJ databases">
        <title>Genomic Encyclopedia of Type Strains, Phase IV (KMG-IV): sequencing the most valuable type-strain genomes for metagenomic binning, comparative biology and taxonomic classification.</title>
        <authorList>
            <person name="Goeker M."/>
        </authorList>
    </citation>
    <scope>NUCLEOTIDE SEQUENCE [LARGE SCALE GENOMIC DNA]</scope>
    <source>
        <strain evidence="7 8">DSM 29853</strain>
    </source>
</reference>
<sequence length="209" mass="22903">MKVTKLRSAEQRRRELLDAAEELIADQGIHQVKLRDIAGKAGMTPNAALYYFETLEAIFEDVLARSLTRYCDDRQLIADGAEPPAVKLRKLISAGLPGGPEDRLGRLIYEMGSFARTDAASAARYITLFERQVAIYMGVLEAGAARGDFRLGGPAREIARSLVVMEDGLGLALTNKVQTLRKEEAVALLETYAGTMTGLSLREENENDA</sequence>
<evidence type="ECO:0000313" key="7">
    <source>
        <dbReference type="EMBL" id="MBB4063086.1"/>
    </source>
</evidence>
<proteinExistence type="predicted"/>
<comment type="caution">
    <text evidence="7">The sequence shown here is derived from an EMBL/GenBank/DDBJ whole genome shotgun (WGS) entry which is preliminary data.</text>
</comment>
<dbReference type="GO" id="GO:0000976">
    <property type="term" value="F:transcription cis-regulatory region binding"/>
    <property type="evidence" value="ECO:0007669"/>
    <property type="project" value="TreeGrafter"/>
</dbReference>
<evidence type="ECO:0000256" key="4">
    <source>
        <dbReference type="ARBA" id="ARBA00023163"/>
    </source>
</evidence>
<dbReference type="Gene3D" id="1.10.357.10">
    <property type="entry name" value="Tetracycline Repressor, domain 2"/>
    <property type="match status" value="1"/>
</dbReference>
<evidence type="ECO:0000256" key="1">
    <source>
        <dbReference type="ARBA" id="ARBA00022491"/>
    </source>
</evidence>
<evidence type="ECO:0000259" key="6">
    <source>
        <dbReference type="PROSITE" id="PS50977"/>
    </source>
</evidence>
<feature type="DNA-binding region" description="H-T-H motif" evidence="5">
    <location>
        <begin position="33"/>
        <end position="52"/>
    </location>
</feature>
<gene>
    <name evidence="7" type="ORF">GGR23_000247</name>
</gene>
<dbReference type="Pfam" id="PF00440">
    <property type="entry name" value="TetR_N"/>
    <property type="match status" value="1"/>
</dbReference>
<name>A0A7W6J1I8_9HYPH</name>
<dbReference type="SUPFAM" id="SSF48498">
    <property type="entry name" value="Tetracyclin repressor-like, C-terminal domain"/>
    <property type="match status" value="1"/>
</dbReference>
<evidence type="ECO:0000256" key="3">
    <source>
        <dbReference type="ARBA" id="ARBA00023125"/>
    </source>
</evidence>
<dbReference type="GO" id="GO:0003700">
    <property type="term" value="F:DNA-binding transcription factor activity"/>
    <property type="evidence" value="ECO:0007669"/>
    <property type="project" value="TreeGrafter"/>
</dbReference>
<protein>
    <submittedName>
        <fullName evidence="7">AcrR family transcriptional regulator</fullName>
    </submittedName>
</protein>
<feature type="domain" description="HTH tetR-type" evidence="6">
    <location>
        <begin position="10"/>
        <end position="70"/>
    </location>
</feature>
<organism evidence="7 8">
    <name type="scientific">Gellertiella hungarica</name>
    <dbReference type="NCBI Taxonomy" id="1572859"/>
    <lineage>
        <taxon>Bacteria</taxon>
        <taxon>Pseudomonadati</taxon>
        <taxon>Pseudomonadota</taxon>
        <taxon>Alphaproteobacteria</taxon>
        <taxon>Hyphomicrobiales</taxon>
        <taxon>Rhizobiaceae</taxon>
        <taxon>Gellertiella</taxon>
    </lineage>
</organism>
<dbReference type="SUPFAM" id="SSF46689">
    <property type="entry name" value="Homeodomain-like"/>
    <property type="match status" value="1"/>
</dbReference>
<keyword evidence="1" id="KW-0678">Repressor</keyword>
<dbReference type="Pfam" id="PF13977">
    <property type="entry name" value="TetR_C_6"/>
    <property type="match status" value="1"/>
</dbReference>
<evidence type="ECO:0000256" key="5">
    <source>
        <dbReference type="PROSITE-ProRule" id="PRU00335"/>
    </source>
</evidence>
<dbReference type="InterPro" id="IPR050109">
    <property type="entry name" value="HTH-type_TetR-like_transc_reg"/>
</dbReference>
<dbReference type="InterPro" id="IPR001647">
    <property type="entry name" value="HTH_TetR"/>
</dbReference>
<dbReference type="PANTHER" id="PTHR30055">
    <property type="entry name" value="HTH-TYPE TRANSCRIPTIONAL REGULATOR RUTR"/>
    <property type="match status" value="1"/>
</dbReference>
<evidence type="ECO:0000313" key="8">
    <source>
        <dbReference type="Proteomes" id="UP000528286"/>
    </source>
</evidence>
<dbReference type="InterPro" id="IPR009057">
    <property type="entry name" value="Homeodomain-like_sf"/>
</dbReference>
<dbReference type="PROSITE" id="PS50977">
    <property type="entry name" value="HTH_TETR_2"/>
    <property type="match status" value="1"/>
</dbReference>
<keyword evidence="3 5" id="KW-0238">DNA-binding</keyword>
<keyword evidence="8" id="KW-1185">Reference proteome</keyword>
<dbReference type="EMBL" id="JACIEZ010000001">
    <property type="protein sequence ID" value="MBB4063086.1"/>
    <property type="molecule type" value="Genomic_DNA"/>
</dbReference>
<dbReference type="PANTHER" id="PTHR30055:SF234">
    <property type="entry name" value="HTH-TYPE TRANSCRIPTIONAL REGULATOR BETI"/>
    <property type="match status" value="1"/>
</dbReference>
<evidence type="ECO:0000256" key="2">
    <source>
        <dbReference type="ARBA" id="ARBA00023015"/>
    </source>
</evidence>
<dbReference type="AlphaFoldDB" id="A0A7W6J1I8"/>
<accession>A0A7W6J1I8</accession>
<keyword evidence="4" id="KW-0804">Transcription</keyword>
<keyword evidence="2" id="KW-0805">Transcription regulation</keyword>
<dbReference type="PRINTS" id="PR00455">
    <property type="entry name" value="HTHTETR"/>
</dbReference>
<dbReference type="InterPro" id="IPR039538">
    <property type="entry name" value="BetI_C"/>
</dbReference>